<sequence length="21" mass="2210">PLREVLDPDQSTSDPAGVQAD</sequence>
<proteinExistence type="predicted"/>
<organism evidence="2 3">
    <name type="scientific">Trifolium medium</name>
    <dbReference type="NCBI Taxonomy" id="97028"/>
    <lineage>
        <taxon>Eukaryota</taxon>
        <taxon>Viridiplantae</taxon>
        <taxon>Streptophyta</taxon>
        <taxon>Embryophyta</taxon>
        <taxon>Tracheophyta</taxon>
        <taxon>Spermatophyta</taxon>
        <taxon>Magnoliopsida</taxon>
        <taxon>eudicotyledons</taxon>
        <taxon>Gunneridae</taxon>
        <taxon>Pentapetalae</taxon>
        <taxon>rosids</taxon>
        <taxon>fabids</taxon>
        <taxon>Fabales</taxon>
        <taxon>Fabaceae</taxon>
        <taxon>Papilionoideae</taxon>
        <taxon>50 kb inversion clade</taxon>
        <taxon>NPAAA clade</taxon>
        <taxon>Hologalegina</taxon>
        <taxon>IRL clade</taxon>
        <taxon>Trifolieae</taxon>
        <taxon>Trifolium</taxon>
    </lineage>
</organism>
<dbReference type="AlphaFoldDB" id="A0A392VYQ8"/>
<evidence type="ECO:0000313" key="2">
    <source>
        <dbReference type="EMBL" id="MCI93534.1"/>
    </source>
</evidence>
<name>A0A392VYQ8_9FABA</name>
<accession>A0A392VYQ8</accession>
<evidence type="ECO:0000256" key="1">
    <source>
        <dbReference type="SAM" id="MobiDB-lite"/>
    </source>
</evidence>
<dbReference type="EMBL" id="LXQA011331739">
    <property type="protein sequence ID" value="MCI93534.1"/>
    <property type="molecule type" value="Genomic_DNA"/>
</dbReference>
<comment type="caution">
    <text evidence="2">The sequence shown here is derived from an EMBL/GenBank/DDBJ whole genome shotgun (WGS) entry which is preliminary data.</text>
</comment>
<keyword evidence="3" id="KW-1185">Reference proteome</keyword>
<protein>
    <submittedName>
        <fullName evidence="2">Uncharacterized protein</fullName>
    </submittedName>
</protein>
<reference evidence="2 3" key="1">
    <citation type="journal article" date="2018" name="Front. Plant Sci.">
        <title>Red Clover (Trifolium pratense) and Zigzag Clover (T. medium) - A Picture of Genomic Similarities and Differences.</title>
        <authorList>
            <person name="Dluhosova J."/>
            <person name="Istvanek J."/>
            <person name="Nedelnik J."/>
            <person name="Repkova J."/>
        </authorList>
    </citation>
    <scope>NUCLEOTIDE SEQUENCE [LARGE SCALE GENOMIC DNA]</scope>
    <source>
        <strain evidence="3">cv. 10/8</strain>
        <tissue evidence="2">Leaf</tissue>
    </source>
</reference>
<evidence type="ECO:0000313" key="3">
    <source>
        <dbReference type="Proteomes" id="UP000265520"/>
    </source>
</evidence>
<dbReference type="Proteomes" id="UP000265520">
    <property type="component" value="Unassembled WGS sequence"/>
</dbReference>
<feature type="region of interest" description="Disordered" evidence="1">
    <location>
        <begin position="1"/>
        <end position="21"/>
    </location>
</feature>
<feature type="non-terminal residue" evidence="2">
    <location>
        <position position="1"/>
    </location>
</feature>